<evidence type="ECO:0000256" key="1">
    <source>
        <dbReference type="SAM" id="MobiDB-lite"/>
    </source>
</evidence>
<comment type="caution">
    <text evidence="2">The sequence shown here is derived from an EMBL/GenBank/DDBJ whole genome shotgun (WGS) entry which is preliminary data.</text>
</comment>
<dbReference type="Proteomes" id="UP001187471">
    <property type="component" value="Unassembled WGS sequence"/>
</dbReference>
<proteinExistence type="predicted"/>
<feature type="compositionally biased region" description="Basic and acidic residues" evidence="1">
    <location>
        <begin position="39"/>
        <end position="51"/>
    </location>
</feature>
<organism evidence="2 3">
    <name type="scientific">Escallonia rubra</name>
    <dbReference type="NCBI Taxonomy" id="112253"/>
    <lineage>
        <taxon>Eukaryota</taxon>
        <taxon>Viridiplantae</taxon>
        <taxon>Streptophyta</taxon>
        <taxon>Embryophyta</taxon>
        <taxon>Tracheophyta</taxon>
        <taxon>Spermatophyta</taxon>
        <taxon>Magnoliopsida</taxon>
        <taxon>eudicotyledons</taxon>
        <taxon>Gunneridae</taxon>
        <taxon>Pentapetalae</taxon>
        <taxon>asterids</taxon>
        <taxon>campanulids</taxon>
        <taxon>Escalloniales</taxon>
        <taxon>Escalloniaceae</taxon>
        <taxon>Escallonia</taxon>
    </lineage>
</organism>
<accession>A0AA88QVG9</accession>
<sequence>MPTPALSSATLPHPPPTPAPSARSGVASTPSSAASAPLRGERRQARVEPVRGARLYLLEIRDSQSKAPGVSYEKKKRKRSTQLQQQPPQLPPPSRGSQLSRDPGIFATSKKHELLIKVLSKTDPPSSTWCKDGMTAPTKLTMLKSTRCRSEN</sequence>
<evidence type="ECO:0000313" key="3">
    <source>
        <dbReference type="Proteomes" id="UP001187471"/>
    </source>
</evidence>
<keyword evidence="3" id="KW-1185">Reference proteome</keyword>
<protein>
    <submittedName>
        <fullName evidence="2">Uncharacterized protein</fullName>
    </submittedName>
</protein>
<dbReference type="AlphaFoldDB" id="A0AA88QVG9"/>
<dbReference type="EMBL" id="JAVXUO010002369">
    <property type="protein sequence ID" value="KAK2973808.1"/>
    <property type="molecule type" value="Genomic_DNA"/>
</dbReference>
<gene>
    <name evidence="2" type="ORF">RJ640_012278</name>
</gene>
<name>A0AA88QVG9_9ASTE</name>
<feature type="region of interest" description="Disordered" evidence="1">
    <location>
        <begin position="1"/>
        <end position="105"/>
    </location>
</feature>
<reference evidence="2" key="1">
    <citation type="submission" date="2022-12" db="EMBL/GenBank/DDBJ databases">
        <title>Draft genome assemblies for two species of Escallonia (Escalloniales).</title>
        <authorList>
            <person name="Chanderbali A."/>
            <person name="Dervinis C."/>
            <person name="Anghel I."/>
            <person name="Soltis D."/>
            <person name="Soltis P."/>
            <person name="Zapata F."/>
        </authorList>
    </citation>
    <scope>NUCLEOTIDE SEQUENCE</scope>
    <source>
        <strain evidence="2">UCBG92.1500</strain>
        <tissue evidence="2">Leaf</tissue>
    </source>
</reference>
<feature type="compositionally biased region" description="Low complexity" evidence="1">
    <location>
        <begin position="20"/>
        <end position="37"/>
    </location>
</feature>
<feature type="compositionally biased region" description="Low complexity" evidence="1">
    <location>
        <begin position="1"/>
        <end position="11"/>
    </location>
</feature>
<evidence type="ECO:0000313" key="2">
    <source>
        <dbReference type="EMBL" id="KAK2973808.1"/>
    </source>
</evidence>